<accession>A0A6S7FFX0</accession>
<dbReference type="InterPro" id="IPR011333">
    <property type="entry name" value="SKP1/BTB/POZ_sf"/>
</dbReference>
<comment type="caution">
    <text evidence="2">The sequence shown here is derived from an EMBL/GenBank/DDBJ whole genome shotgun (WGS) entry which is preliminary data.</text>
</comment>
<dbReference type="Proteomes" id="UP001152795">
    <property type="component" value="Unassembled WGS sequence"/>
</dbReference>
<evidence type="ECO:0000313" key="3">
    <source>
        <dbReference type="Proteomes" id="UP001152795"/>
    </source>
</evidence>
<dbReference type="PANTHER" id="PTHR46965">
    <property type="entry name" value="BTB/POZ DOMAIN-CONTAINING PROTEIN 19"/>
    <property type="match status" value="1"/>
</dbReference>
<feature type="compositionally biased region" description="Low complexity" evidence="1">
    <location>
        <begin position="207"/>
        <end position="219"/>
    </location>
</feature>
<dbReference type="InterPro" id="IPR000210">
    <property type="entry name" value="BTB/POZ_dom"/>
</dbReference>
<feature type="region of interest" description="Disordered" evidence="1">
    <location>
        <begin position="206"/>
        <end position="229"/>
    </location>
</feature>
<proteinExistence type="predicted"/>
<dbReference type="SMART" id="SM00875">
    <property type="entry name" value="BACK"/>
    <property type="match status" value="1"/>
</dbReference>
<dbReference type="SUPFAM" id="SSF54695">
    <property type="entry name" value="POZ domain"/>
    <property type="match status" value="1"/>
</dbReference>
<dbReference type="EMBL" id="CACRXK020000106">
    <property type="protein sequence ID" value="CAB3978344.1"/>
    <property type="molecule type" value="Genomic_DNA"/>
</dbReference>
<dbReference type="OrthoDB" id="45365at2759"/>
<protein>
    <submittedName>
        <fullName evidence="2">BTB POZ domain-containing 19</fullName>
    </submittedName>
</protein>
<dbReference type="InterPro" id="IPR011705">
    <property type="entry name" value="BACK"/>
</dbReference>
<dbReference type="Gene3D" id="3.30.710.10">
    <property type="entry name" value="Potassium Channel Kv1.1, Chain A"/>
    <property type="match status" value="1"/>
</dbReference>
<dbReference type="CDD" id="cd18494">
    <property type="entry name" value="BACK_BTBD19"/>
    <property type="match status" value="1"/>
</dbReference>
<evidence type="ECO:0000256" key="1">
    <source>
        <dbReference type="SAM" id="MobiDB-lite"/>
    </source>
</evidence>
<name>A0A6S7FFX0_PARCT</name>
<dbReference type="Pfam" id="PF00651">
    <property type="entry name" value="BTB"/>
    <property type="match status" value="1"/>
</dbReference>
<feature type="compositionally biased region" description="Basic residues" evidence="1">
    <location>
        <begin position="220"/>
        <end position="229"/>
    </location>
</feature>
<dbReference type="AlphaFoldDB" id="A0A6S7FFX0"/>
<dbReference type="Gene3D" id="1.25.40.420">
    <property type="match status" value="1"/>
</dbReference>
<dbReference type="Pfam" id="PF07707">
    <property type="entry name" value="BACK"/>
    <property type="match status" value="1"/>
</dbReference>
<reference evidence="2" key="1">
    <citation type="submission" date="2020-04" db="EMBL/GenBank/DDBJ databases">
        <authorList>
            <person name="Alioto T."/>
            <person name="Alioto T."/>
            <person name="Gomez Garrido J."/>
        </authorList>
    </citation>
    <scope>NUCLEOTIDE SEQUENCE</scope>
    <source>
        <strain evidence="2">A484AB</strain>
    </source>
</reference>
<organism evidence="2 3">
    <name type="scientific">Paramuricea clavata</name>
    <name type="common">Red gorgonian</name>
    <name type="synonym">Violescent sea-whip</name>
    <dbReference type="NCBI Taxonomy" id="317549"/>
    <lineage>
        <taxon>Eukaryota</taxon>
        <taxon>Metazoa</taxon>
        <taxon>Cnidaria</taxon>
        <taxon>Anthozoa</taxon>
        <taxon>Octocorallia</taxon>
        <taxon>Malacalcyonacea</taxon>
        <taxon>Plexauridae</taxon>
        <taxon>Paramuricea</taxon>
    </lineage>
</organism>
<keyword evidence="3" id="KW-1185">Reference proteome</keyword>
<gene>
    <name evidence="2" type="ORF">PACLA_8A087012</name>
</gene>
<evidence type="ECO:0000313" key="2">
    <source>
        <dbReference type="EMBL" id="CAB3978344.1"/>
    </source>
</evidence>
<dbReference type="PANTHER" id="PTHR46965:SF1">
    <property type="entry name" value="BTB_POZ DOMAIN-CONTAINING PROTEIN 19"/>
    <property type="match status" value="1"/>
</dbReference>
<sequence length="229" mass="25623">MFENEDGLHTVCLENPIILPDISPETFLCLLEFLYTNCCTLNGENVIDVLASAAEYSLDELQQICGEFIANTLSISTACAAMQVSVMYSLSNLKETVLNYIEKHAQEVFKTESFHELCEEAFCVLLASDDLNIDELDLIALVREWATVNSIGLNKPVQDLTKNIVRHLRLLLLSPEELKIVESDNEKDLLIPVKMISDAWKYHALKSSSASPSAVVRPRSGTKSRSTRR</sequence>
<dbReference type="InterPro" id="IPR042846">
    <property type="entry name" value="BTBD19"/>
</dbReference>